<proteinExistence type="predicted"/>
<gene>
    <name evidence="2" type="ORF">SAMN05216498_0761</name>
</gene>
<accession>A0A1G9WJ23</accession>
<reference evidence="2 3" key="1">
    <citation type="submission" date="2016-10" db="EMBL/GenBank/DDBJ databases">
        <authorList>
            <person name="de Groot N.N."/>
        </authorList>
    </citation>
    <scope>NUCLEOTIDE SEQUENCE [LARGE SCALE GENOMIC DNA]</scope>
    <source>
        <strain evidence="2 3">CGMCC 1.3442</strain>
    </source>
</reference>
<dbReference type="Proteomes" id="UP000199334">
    <property type="component" value="Unassembled WGS sequence"/>
</dbReference>
<dbReference type="AlphaFoldDB" id="A0A1G9WJ23"/>
<dbReference type="STRING" id="237069.SAMN05216498_0761"/>
<evidence type="ECO:0000313" key="3">
    <source>
        <dbReference type="Proteomes" id="UP000199334"/>
    </source>
</evidence>
<protein>
    <submittedName>
        <fullName evidence="2">Uncharacterized protein</fullName>
    </submittedName>
</protein>
<sequence>MKEEMYLRWFSFCGWDIGGYPKLILPYLFAEEIAFGVQKPHKSKLGKICLIYTFLIFFFGGTLFY</sequence>
<evidence type="ECO:0000256" key="1">
    <source>
        <dbReference type="SAM" id="Phobius"/>
    </source>
</evidence>
<name>A0A1G9WJ23_9BACI</name>
<keyword evidence="1" id="KW-0472">Membrane</keyword>
<dbReference type="RefSeq" id="WP_093855274.1">
    <property type="nucleotide sequence ID" value="NZ_BJVZ01000003.1"/>
</dbReference>
<organism evidence="2 3">
    <name type="scientific">Tenuibacillus multivorans</name>
    <dbReference type="NCBI Taxonomy" id="237069"/>
    <lineage>
        <taxon>Bacteria</taxon>
        <taxon>Bacillati</taxon>
        <taxon>Bacillota</taxon>
        <taxon>Bacilli</taxon>
        <taxon>Bacillales</taxon>
        <taxon>Bacillaceae</taxon>
        <taxon>Tenuibacillus</taxon>
    </lineage>
</organism>
<keyword evidence="3" id="KW-1185">Reference proteome</keyword>
<feature type="transmembrane region" description="Helical" evidence="1">
    <location>
        <begin position="45"/>
        <end position="64"/>
    </location>
</feature>
<dbReference type="EMBL" id="FNIG01000001">
    <property type="protein sequence ID" value="SDM84166.1"/>
    <property type="molecule type" value="Genomic_DNA"/>
</dbReference>
<keyword evidence="1" id="KW-1133">Transmembrane helix</keyword>
<evidence type="ECO:0000313" key="2">
    <source>
        <dbReference type="EMBL" id="SDM84166.1"/>
    </source>
</evidence>
<keyword evidence="1" id="KW-0812">Transmembrane</keyword>